<accession>A0ABQ6FUG7</accession>
<dbReference type="Pfam" id="PF01636">
    <property type="entry name" value="APH"/>
    <property type="match status" value="1"/>
</dbReference>
<dbReference type="Gene3D" id="3.90.1200.10">
    <property type="match status" value="1"/>
</dbReference>
<comment type="caution">
    <text evidence="3">The sequence shown here is derived from an EMBL/GenBank/DDBJ whole genome shotgun (WGS) entry which is preliminary data.</text>
</comment>
<reference evidence="3 4" key="1">
    <citation type="submission" date="2023-02" db="EMBL/GenBank/DDBJ databases">
        <title>Dictyobacter halimunensis sp. nov., a new member of the class Ktedonobacteria from forest soil in a geothermal area.</title>
        <authorList>
            <person name="Rachmania M.K."/>
            <person name="Ningsih F."/>
            <person name="Sakai Y."/>
            <person name="Yabe S."/>
            <person name="Yokota A."/>
            <person name="Sjamsuridzal W."/>
        </authorList>
    </citation>
    <scope>NUCLEOTIDE SEQUENCE [LARGE SCALE GENOMIC DNA]</scope>
    <source>
        <strain evidence="3 4">S3.2.2.5</strain>
    </source>
</reference>
<evidence type="ECO:0000313" key="4">
    <source>
        <dbReference type="Proteomes" id="UP001344906"/>
    </source>
</evidence>
<dbReference type="SUPFAM" id="SSF56112">
    <property type="entry name" value="Protein kinase-like (PK-like)"/>
    <property type="match status" value="1"/>
</dbReference>
<evidence type="ECO:0000313" key="3">
    <source>
        <dbReference type="EMBL" id="GLV56077.1"/>
    </source>
</evidence>
<protein>
    <recommendedName>
        <fullName evidence="2">Aminoglycoside phosphotransferase domain-containing protein</fullName>
    </recommendedName>
</protein>
<dbReference type="InterPro" id="IPR002575">
    <property type="entry name" value="Aminoglycoside_PTrfase"/>
</dbReference>
<dbReference type="Proteomes" id="UP001344906">
    <property type="component" value="Unassembled WGS sequence"/>
</dbReference>
<organism evidence="3 4">
    <name type="scientific">Dictyobacter halimunensis</name>
    <dbReference type="NCBI Taxonomy" id="3026934"/>
    <lineage>
        <taxon>Bacteria</taxon>
        <taxon>Bacillati</taxon>
        <taxon>Chloroflexota</taxon>
        <taxon>Ktedonobacteria</taxon>
        <taxon>Ktedonobacterales</taxon>
        <taxon>Dictyobacteraceae</taxon>
        <taxon>Dictyobacter</taxon>
    </lineage>
</organism>
<name>A0ABQ6FUG7_9CHLR</name>
<comment type="similarity">
    <text evidence="1">Belongs to the pseudomonas-type ThrB family.</text>
</comment>
<proteinExistence type="inferred from homology"/>
<dbReference type="RefSeq" id="WP_338250968.1">
    <property type="nucleotide sequence ID" value="NZ_BSRI01000001.1"/>
</dbReference>
<evidence type="ECO:0000256" key="1">
    <source>
        <dbReference type="ARBA" id="ARBA00038240"/>
    </source>
</evidence>
<dbReference type="PANTHER" id="PTHR21064">
    <property type="entry name" value="AMINOGLYCOSIDE PHOSPHOTRANSFERASE DOMAIN-CONTAINING PROTEIN-RELATED"/>
    <property type="match status" value="1"/>
</dbReference>
<sequence length="336" mass="37950">MRDAMFPATSSLVEQVLVNYDLQPPMSCELLAQRATDLYVIRAGERQFVVSISAPTTRSHEEWEAQAQIQVTLEQQNIPVTAPVQRKDGAYTQAIPVLEGVRYALLTPWIAGTPAGASLTEDQASVYGATVAQMHQCLDHHGSIYQRRQMNLEALLDEPLVWMAPLLEQFPVFSRFLADLVSRLKANVNERDLPLTPPSYGICHGDLHRNNVLFDEQGNLTIIDWEYVSYGWRAYELAALRRSLEAAVHTDGASAHHVNRVYEAYLRGYSEVRPLSQAERTALPSFMVIRHIWIQGKKIDQALRRGWGTPIFTEASVDEMMSTLQGWVKQYGILDK</sequence>
<gene>
    <name evidence="3" type="ORF">KDH_29210</name>
</gene>
<evidence type="ECO:0000259" key="2">
    <source>
        <dbReference type="Pfam" id="PF01636"/>
    </source>
</evidence>
<dbReference type="PANTHER" id="PTHR21064:SF6">
    <property type="entry name" value="AMINOGLYCOSIDE PHOSPHOTRANSFERASE DOMAIN-CONTAINING PROTEIN"/>
    <property type="match status" value="1"/>
</dbReference>
<feature type="domain" description="Aminoglycoside phosphotransferase" evidence="2">
    <location>
        <begin position="38"/>
        <end position="274"/>
    </location>
</feature>
<dbReference type="Gene3D" id="3.30.200.20">
    <property type="entry name" value="Phosphorylase Kinase, domain 1"/>
    <property type="match status" value="1"/>
</dbReference>
<dbReference type="InterPro" id="IPR050249">
    <property type="entry name" value="Pseudomonas-type_ThrB"/>
</dbReference>
<dbReference type="EMBL" id="BSRI01000001">
    <property type="protein sequence ID" value="GLV56077.1"/>
    <property type="molecule type" value="Genomic_DNA"/>
</dbReference>
<keyword evidence="4" id="KW-1185">Reference proteome</keyword>
<dbReference type="InterPro" id="IPR011009">
    <property type="entry name" value="Kinase-like_dom_sf"/>
</dbReference>